<organism evidence="2 3">
    <name type="scientific">Deinococcus ruber</name>
    <dbReference type="NCBI Taxonomy" id="1848197"/>
    <lineage>
        <taxon>Bacteria</taxon>
        <taxon>Thermotogati</taxon>
        <taxon>Deinococcota</taxon>
        <taxon>Deinococci</taxon>
        <taxon>Deinococcales</taxon>
        <taxon>Deinococcaceae</taxon>
        <taxon>Deinococcus</taxon>
    </lineage>
</organism>
<name>A0A918FDD9_9DEIO</name>
<dbReference type="EMBL" id="BMQL01000058">
    <property type="protein sequence ID" value="GGR33211.1"/>
    <property type="molecule type" value="Genomic_DNA"/>
</dbReference>
<sequence length="163" mass="18087">MSDPARPTLRSATPDDEAFLARVYVSTRPDLEALPLPPDQRAALLNLQTRAQEQQYASNYPGAERLIVELDGVPVGRLYRWQTAAYQALLDIALLPQLRGAGLGTWLIQEELRRAAALGLPLRLHVEQSNPARRLYARLGFSVLDGQDMSGVYVEMEHAPIQG</sequence>
<feature type="domain" description="N-acetyltransferase" evidence="1">
    <location>
        <begin position="7"/>
        <end position="161"/>
    </location>
</feature>
<accession>A0A918FDD9</accession>
<dbReference type="SUPFAM" id="SSF55729">
    <property type="entry name" value="Acyl-CoA N-acyltransferases (Nat)"/>
    <property type="match status" value="1"/>
</dbReference>
<gene>
    <name evidence="2" type="ORF">GCM10008957_49440</name>
</gene>
<dbReference type="RefSeq" id="WP_189093192.1">
    <property type="nucleotide sequence ID" value="NZ_BMQL01000058.1"/>
</dbReference>
<protein>
    <submittedName>
        <fullName evidence="2">N-acetyltransferase GCN5</fullName>
    </submittedName>
</protein>
<keyword evidence="3" id="KW-1185">Reference proteome</keyword>
<dbReference type="AlphaFoldDB" id="A0A918FDD9"/>
<dbReference type="Gene3D" id="3.40.630.30">
    <property type="match status" value="1"/>
</dbReference>
<dbReference type="Pfam" id="PF00583">
    <property type="entry name" value="Acetyltransf_1"/>
    <property type="match status" value="1"/>
</dbReference>
<comment type="caution">
    <text evidence="2">The sequence shown here is derived from an EMBL/GenBank/DDBJ whole genome shotgun (WGS) entry which is preliminary data.</text>
</comment>
<dbReference type="InterPro" id="IPR016181">
    <property type="entry name" value="Acyl_CoA_acyltransferase"/>
</dbReference>
<dbReference type="InterPro" id="IPR000182">
    <property type="entry name" value="GNAT_dom"/>
</dbReference>
<evidence type="ECO:0000313" key="2">
    <source>
        <dbReference type="EMBL" id="GGR33211.1"/>
    </source>
</evidence>
<dbReference type="GO" id="GO:0016747">
    <property type="term" value="F:acyltransferase activity, transferring groups other than amino-acyl groups"/>
    <property type="evidence" value="ECO:0007669"/>
    <property type="project" value="InterPro"/>
</dbReference>
<proteinExistence type="predicted"/>
<evidence type="ECO:0000259" key="1">
    <source>
        <dbReference type="PROSITE" id="PS51186"/>
    </source>
</evidence>
<dbReference type="CDD" id="cd04301">
    <property type="entry name" value="NAT_SF"/>
    <property type="match status" value="1"/>
</dbReference>
<reference evidence="2" key="2">
    <citation type="submission" date="2020-09" db="EMBL/GenBank/DDBJ databases">
        <authorList>
            <person name="Sun Q."/>
            <person name="Ohkuma M."/>
        </authorList>
    </citation>
    <scope>NUCLEOTIDE SEQUENCE</scope>
    <source>
        <strain evidence="2">JCM 31311</strain>
    </source>
</reference>
<dbReference type="PROSITE" id="PS51186">
    <property type="entry name" value="GNAT"/>
    <property type="match status" value="1"/>
</dbReference>
<reference evidence="2" key="1">
    <citation type="journal article" date="2014" name="Int. J. Syst. Evol. Microbiol.">
        <title>Complete genome sequence of Corynebacterium casei LMG S-19264T (=DSM 44701T), isolated from a smear-ripened cheese.</title>
        <authorList>
            <consortium name="US DOE Joint Genome Institute (JGI-PGF)"/>
            <person name="Walter F."/>
            <person name="Albersmeier A."/>
            <person name="Kalinowski J."/>
            <person name="Ruckert C."/>
        </authorList>
    </citation>
    <scope>NUCLEOTIDE SEQUENCE</scope>
    <source>
        <strain evidence="2">JCM 31311</strain>
    </source>
</reference>
<dbReference type="Proteomes" id="UP000603865">
    <property type="component" value="Unassembled WGS sequence"/>
</dbReference>
<evidence type="ECO:0000313" key="3">
    <source>
        <dbReference type="Proteomes" id="UP000603865"/>
    </source>
</evidence>